<reference evidence="3" key="1">
    <citation type="journal article" date="2011" name="Genome Res.">
        <title>Phylogeny-wide analysis of social amoeba genomes highlights ancient origins for complex intercellular communication.</title>
        <authorList>
            <person name="Heidel A.J."/>
            <person name="Lawal H.M."/>
            <person name="Felder M."/>
            <person name="Schilde C."/>
            <person name="Helps N.R."/>
            <person name="Tunggal B."/>
            <person name="Rivero F."/>
            <person name="John U."/>
            <person name="Schleicher M."/>
            <person name="Eichinger L."/>
            <person name="Platzer M."/>
            <person name="Noegel A.A."/>
            <person name="Schaap P."/>
            <person name="Gloeckner G."/>
        </authorList>
    </citation>
    <scope>NUCLEOTIDE SEQUENCE [LARGE SCALE GENOMIC DNA]</scope>
    <source>
        <strain evidence="3">SH3</strain>
    </source>
</reference>
<feature type="compositionally biased region" description="Low complexity" evidence="1">
    <location>
        <begin position="49"/>
        <end position="74"/>
    </location>
</feature>
<evidence type="ECO:0000256" key="1">
    <source>
        <dbReference type="SAM" id="MobiDB-lite"/>
    </source>
</evidence>
<accession>F4PHE8</accession>
<evidence type="ECO:0000313" key="3">
    <source>
        <dbReference type="Proteomes" id="UP000007797"/>
    </source>
</evidence>
<evidence type="ECO:0000313" key="2">
    <source>
        <dbReference type="EMBL" id="EGG25132.1"/>
    </source>
</evidence>
<protein>
    <submittedName>
        <fullName evidence="2">Uncharacterized protein</fullName>
    </submittedName>
</protein>
<dbReference type="KEGG" id="dfa:DFA_03379"/>
<name>F4PHE8_CACFS</name>
<keyword evidence="3" id="KW-1185">Reference proteome</keyword>
<sequence>MKGDSLLKENPKKVSTKQFNLESALHDPVFDPVQPNGGNDVKFTDDEPTSLSNYSSSTSSTSTSMSASSLSTTSNIGGELHDDNGDDDLDYYRSHVPLEAVGRDLKSFDQKLRLSVEIWVNEPLNTSSIAMNEDRSDDPGPQRDPCQNHNLNGG</sequence>
<dbReference type="GeneID" id="14876676"/>
<feature type="compositionally biased region" description="Basic and acidic residues" evidence="1">
    <location>
        <begin position="1"/>
        <end position="12"/>
    </location>
</feature>
<organism evidence="2 3">
    <name type="scientific">Cavenderia fasciculata</name>
    <name type="common">Slime mold</name>
    <name type="synonym">Dictyostelium fasciculatum</name>
    <dbReference type="NCBI Taxonomy" id="261658"/>
    <lineage>
        <taxon>Eukaryota</taxon>
        <taxon>Amoebozoa</taxon>
        <taxon>Evosea</taxon>
        <taxon>Eumycetozoa</taxon>
        <taxon>Dictyostelia</taxon>
        <taxon>Acytosteliales</taxon>
        <taxon>Cavenderiaceae</taxon>
        <taxon>Cavenderia</taxon>
    </lineage>
</organism>
<proteinExistence type="predicted"/>
<feature type="compositionally biased region" description="Polar residues" evidence="1">
    <location>
        <begin position="145"/>
        <end position="154"/>
    </location>
</feature>
<feature type="region of interest" description="Disordered" evidence="1">
    <location>
        <begin position="1"/>
        <end position="88"/>
    </location>
</feature>
<dbReference type="Proteomes" id="UP000007797">
    <property type="component" value="Unassembled WGS sequence"/>
</dbReference>
<feature type="compositionally biased region" description="Basic and acidic residues" evidence="1">
    <location>
        <begin position="132"/>
        <end position="141"/>
    </location>
</feature>
<gene>
    <name evidence="2" type="ORF">DFA_03379</name>
</gene>
<dbReference type="AlphaFoldDB" id="F4PHE8"/>
<dbReference type="EMBL" id="GL883006">
    <property type="protein sequence ID" value="EGG25132.1"/>
    <property type="molecule type" value="Genomic_DNA"/>
</dbReference>
<dbReference type="RefSeq" id="XP_004362983.1">
    <property type="nucleotide sequence ID" value="XM_004362926.1"/>
</dbReference>
<feature type="region of interest" description="Disordered" evidence="1">
    <location>
        <begin position="124"/>
        <end position="154"/>
    </location>
</feature>